<dbReference type="VEuPathDB" id="FungiDB:MUCCIDRAFT_104466"/>
<accession>A0A168PCK4</accession>
<organism evidence="1 2">
    <name type="scientific">Mucor lusitanicus CBS 277.49</name>
    <dbReference type="NCBI Taxonomy" id="747725"/>
    <lineage>
        <taxon>Eukaryota</taxon>
        <taxon>Fungi</taxon>
        <taxon>Fungi incertae sedis</taxon>
        <taxon>Mucoromycota</taxon>
        <taxon>Mucoromycotina</taxon>
        <taxon>Mucoromycetes</taxon>
        <taxon>Mucorales</taxon>
        <taxon>Mucorineae</taxon>
        <taxon>Mucoraceae</taxon>
        <taxon>Mucor</taxon>
    </lineage>
</organism>
<proteinExistence type="predicted"/>
<dbReference type="OrthoDB" id="2261371at2759"/>
<gene>
    <name evidence="1" type="ORF">MUCCIDRAFT_104466</name>
</gene>
<comment type="caution">
    <text evidence="1">The sequence shown here is derived from an EMBL/GenBank/DDBJ whole genome shotgun (WGS) entry which is preliminary data.</text>
</comment>
<dbReference type="EMBL" id="AMYB01000001">
    <property type="protein sequence ID" value="OAD07531.1"/>
    <property type="molecule type" value="Genomic_DNA"/>
</dbReference>
<keyword evidence="2" id="KW-1185">Reference proteome</keyword>
<dbReference type="Proteomes" id="UP000077051">
    <property type="component" value="Unassembled WGS sequence"/>
</dbReference>
<evidence type="ECO:0000313" key="1">
    <source>
        <dbReference type="EMBL" id="OAD07531.1"/>
    </source>
</evidence>
<dbReference type="AlphaFoldDB" id="A0A168PCK4"/>
<evidence type="ECO:0000313" key="2">
    <source>
        <dbReference type="Proteomes" id="UP000077051"/>
    </source>
</evidence>
<protein>
    <submittedName>
        <fullName evidence="1">Uncharacterized protein</fullName>
    </submittedName>
</protein>
<name>A0A168PCK4_MUCCL</name>
<dbReference type="STRING" id="747725.A0A168PCK4"/>
<reference evidence="1 2" key="1">
    <citation type="submission" date="2015-06" db="EMBL/GenBank/DDBJ databases">
        <title>Expansion of signal transduction pathways in fungi by whole-genome duplication.</title>
        <authorList>
            <consortium name="DOE Joint Genome Institute"/>
            <person name="Corrochano L.M."/>
            <person name="Kuo A."/>
            <person name="Marcet-Houben M."/>
            <person name="Polaino S."/>
            <person name="Salamov A."/>
            <person name="Villalobos J.M."/>
            <person name="Alvarez M.I."/>
            <person name="Avalos J."/>
            <person name="Benito E.P."/>
            <person name="Benoit I."/>
            <person name="Burger G."/>
            <person name="Camino L.P."/>
            <person name="Canovas D."/>
            <person name="Cerda-Olmedo E."/>
            <person name="Cheng J.-F."/>
            <person name="Dominguez A."/>
            <person name="Elias M."/>
            <person name="Eslava A.P."/>
            <person name="Glaser F."/>
            <person name="Grimwood J."/>
            <person name="Gutierrez G."/>
            <person name="Heitman J."/>
            <person name="Henrissat B."/>
            <person name="Iturriaga E.A."/>
            <person name="Lang B.F."/>
            <person name="Lavin J.L."/>
            <person name="Lee S."/>
            <person name="Li W."/>
            <person name="Lindquist E."/>
            <person name="Lopez-Garcia S."/>
            <person name="Luque E.M."/>
            <person name="Marcos A.T."/>
            <person name="Martin J."/>
            <person name="Mccluskey K."/>
            <person name="Medina H.R."/>
            <person name="Miralles-Duran A."/>
            <person name="Miyazaki A."/>
            <person name="Munoz-Torres E."/>
            <person name="Oguiza J.A."/>
            <person name="Ohm R."/>
            <person name="Olmedo M."/>
            <person name="Orejas M."/>
            <person name="Ortiz-Castellanos L."/>
            <person name="Pisabarro A.G."/>
            <person name="Rodriguez-Romero J."/>
            <person name="Ruiz-Herrera J."/>
            <person name="Ruiz-Vazquez R."/>
            <person name="Sanz C."/>
            <person name="Schackwitz W."/>
            <person name="Schmutz J."/>
            <person name="Shahriari M."/>
            <person name="Shelest E."/>
            <person name="Silva-Franco F."/>
            <person name="Soanes D."/>
            <person name="Syed K."/>
            <person name="Tagua V.G."/>
            <person name="Talbot N.J."/>
            <person name="Thon M."/>
            <person name="De Vries R.P."/>
            <person name="Wiebenga A."/>
            <person name="Yadav J.S."/>
            <person name="Braun E.L."/>
            <person name="Baker S."/>
            <person name="Garre V."/>
            <person name="Horwitz B."/>
            <person name="Torres-Martinez S."/>
            <person name="Idnurm A."/>
            <person name="Herrera-Estrella A."/>
            <person name="Gabaldon T."/>
            <person name="Grigoriev I.V."/>
        </authorList>
    </citation>
    <scope>NUCLEOTIDE SEQUENCE [LARGE SCALE GENOMIC DNA]</scope>
    <source>
        <strain evidence="1 2">CBS 277.49</strain>
    </source>
</reference>
<sequence>MIWQGVIFEFLWPTTSIHAIKEALLSLDFSNLWCCQVTGISSYRILLICLFKIWLAHIRLVFDKIVIAPESVLVTIRCQQGTRSHLF</sequence>